<feature type="non-terminal residue" evidence="1">
    <location>
        <position position="103"/>
    </location>
</feature>
<protein>
    <submittedName>
        <fullName evidence="1">Uncharacterized protein</fullName>
    </submittedName>
</protein>
<dbReference type="Proteomes" id="UP000308600">
    <property type="component" value="Unassembled WGS sequence"/>
</dbReference>
<reference evidence="1 2" key="1">
    <citation type="journal article" date="2019" name="Nat. Ecol. Evol.">
        <title>Megaphylogeny resolves global patterns of mushroom evolution.</title>
        <authorList>
            <person name="Varga T."/>
            <person name="Krizsan K."/>
            <person name="Foldi C."/>
            <person name="Dima B."/>
            <person name="Sanchez-Garcia M."/>
            <person name="Sanchez-Ramirez S."/>
            <person name="Szollosi G.J."/>
            <person name="Szarkandi J.G."/>
            <person name="Papp V."/>
            <person name="Albert L."/>
            <person name="Andreopoulos W."/>
            <person name="Angelini C."/>
            <person name="Antonin V."/>
            <person name="Barry K.W."/>
            <person name="Bougher N.L."/>
            <person name="Buchanan P."/>
            <person name="Buyck B."/>
            <person name="Bense V."/>
            <person name="Catcheside P."/>
            <person name="Chovatia M."/>
            <person name="Cooper J."/>
            <person name="Damon W."/>
            <person name="Desjardin D."/>
            <person name="Finy P."/>
            <person name="Geml J."/>
            <person name="Haridas S."/>
            <person name="Hughes K."/>
            <person name="Justo A."/>
            <person name="Karasinski D."/>
            <person name="Kautmanova I."/>
            <person name="Kiss B."/>
            <person name="Kocsube S."/>
            <person name="Kotiranta H."/>
            <person name="LaButti K.M."/>
            <person name="Lechner B.E."/>
            <person name="Liimatainen K."/>
            <person name="Lipzen A."/>
            <person name="Lukacs Z."/>
            <person name="Mihaltcheva S."/>
            <person name="Morgado L.N."/>
            <person name="Niskanen T."/>
            <person name="Noordeloos M.E."/>
            <person name="Ohm R.A."/>
            <person name="Ortiz-Santana B."/>
            <person name="Ovrebo C."/>
            <person name="Racz N."/>
            <person name="Riley R."/>
            <person name="Savchenko A."/>
            <person name="Shiryaev A."/>
            <person name="Soop K."/>
            <person name="Spirin V."/>
            <person name="Szebenyi C."/>
            <person name="Tomsovsky M."/>
            <person name="Tulloss R.E."/>
            <person name="Uehling J."/>
            <person name="Grigoriev I.V."/>
            <person name="Vagvolgyi C."/>
            <person name="Papp T."/>
            <person name="Martin F.M."/>
            <person name="Miettinen O."/>
            <person name="Hibbett D.S."/>
            <person name="Nagy L.G."/>
        </authorList>
    </citation>
    <scope>NUCLEOTIDE SEQUENCE [LARGE SCALE GENOMIC DNA]</scope>
    <source>
        <strain evidence="1 2">NL-1719</strain>
    </source>
</reference>
<evidence type="ECO:0000313" key="2">
    <source>
        <dbReference type="Proteomes" id="UP000308600"/>
    </source>
</evidence>
<proteinExistence type="predicted"/>
<accession>A0ACD3BF88</accession>
<dbReference type="EMBL" id="ML208260">
    <property type="protein sequence ID" value="TFK76545.1"/>
    <property type="molecule type" value="Genomic_DNA"/>
</dbReference>
<sequence length="103" mass="11526">QLSFGTVAGLCAGVFIKKGAKAVAWVFGGVFVLLQYLRYKEFITVHWGKIGSKFENLFYVTKPDGTKKPPTVGSLWHWMVGFLTTDFQWRATFVTGLAVGLKY</sequence>
<keyword evidence="2" id="KW-1185">Reference proteome</keyword>
<feature type="non-terminal residue" evidence="1">
    <location>
        <position position="1"/>
    </location>
</feature>
<name>A0ACD3BF88_9AGAR</name>
<evidence type="ECO:0000313" key="1">
    <source>
        <dbReference type="EMBL" id="TFK76545.1"/>
    </source>
</evidence>
<organism evidence="1 2">
    <name type="scientific">Pluteus cervinus</name>
    <dbReference type="NCBI Taxonomy" id="181527"/>
    <lineage>
        <taxon>Eukaryota</taxon>
        <taxon>Fungi</taxon>
        <taxon>Dikarya</taxon>
        <taxon>Basidiomycota</taxon>
        <taxon>Agaricomycotina</taxon>
        <taxon>Agaricomycetes</taxon>
        <taxon>Agaricomycetidae</taxon>
        <taxon>Agaricales</taxon>
        <taxon>Pluteineae</taxon>
        <taxon>Pluteaceae</taxon>
        <taxon>Pluteus</taxon>
    </lineage>
</organism>
<gene>
    <name evidence="1" type="ORF">BDN72DRAFT_729139</name>
</gene>